<feature type="transmembrane region" description="Helical" evidence="1">
    <location>
        <begin position="266"/>
        <end position="285"/>
    </location>
</feature>
<feature type="transmembrane region" description="Helical" evidence="1">
    <location>
        <begin position="98"/>
        <end position="126"/>
    </location>
</feature>
<dbReference type="RefSeq" id="WP_247345218.1">
    <property type="nucleotide sequence ID" value="NZ_CP095550.1"/>
</dbReference>
<dbReference type="PANTHER" id="PTHR39177:SF1">
    <property type="entry name" value="ABC TRANSPORTER PERMEASE YTRC-RELATED"/>
    <property type="match status" value="1"/>
</dbReference>
<dbReference type="EMBL" id="JBHUIK010000002">
    <property type="protein sequence ID" value="MFD2213581.1"/>
    <property type="molecule type" value="Genomic_DNA"/>
</dbReference>
<feature type="transmembrane region" description="Helical" evidence="1">
    <location>
        <begin position="205"/>
        <end position="222"/>
    </location>
</feature>
<dbReference type="InterPro" id="IPR053046">
    <property type="entry name" value="ABC-5_transporter"/>
</dbReference>
<keyword evidence="1" id="KW-0472">Membrane</keyword>
<dbReference type="Proteomes" id="UP001597318">
    <property type="component" value="Unassembled WGS sequence"/>
</dbReference>
<feature type="transmembrane region" description="Helical" evidence="1">
    <location>
        <begin position="165"/>
        <end position="193"/>
    </location>
</feature>
<accession>A0ABW5BXL4</accession>
<keyword evidence="1" id="KW-0812">Transmembrane</keyword>
<comment type="caution">
    <text evidence="2">The sequence shown here is derived from an EMBL/GenBank/DDBJ whole genome shotgun (WGS) entry which is preliminary data.</text>
</comment>
<gene>
    <name evidence="2" type="ORF">ACFSKK_07830</name>
</gene>
<reference evidence="3" key="1">
    <citation type="journal article" date="2019" name="Int. J. Syst. Evol. Microbiol.">
        <title>The Global Catalogue of Microorganisms (GCM) 10K type strain sequencing project: providing services to taxonomists for standard genome sequencing and annotation.</title>
        <authorList>
            <consortium name="The Broad Institute Genomics Platform"/>
            <consortium name="The Broad Institute Genome Sequencing Center for Infectious Disease"/>
            <person name="Wu L."/>
            <person name="Ma J."/>
        </authorList>
    </citation>
    <scope>NUCLEOTIDE SEQUENCE [LARGE SCALE GENOMIC DNA]</scope>
    <source>
        <strain evidence="3">CGMCC 1.15474</strain>
    </source>
</reference>
<name>A0ABW5BXL4_9BACI</name>
<dbReference type="PANTHER" id="PTHR39177">
    <property type="entry name" value="ABC TRANSPORTER PERMEASE YTRC-RELATED"/>
    <property type="match status" value="1"/>
</dbReference>
<evidence type="ECO:0000313" key="2">
    <source>
        <dbReference type="EMBL" id="MFD2213581.1"/>
    </source>
</evidence>
<sequence>MVAPDLLKHEIKKHWVQLLIMVLFISFLLPAQIWLEYLNLINIKNLSEDLKEIDLQHFGSAFLLCVFVITLAIVQIGVERSNGNMEFTLTLPFSRGSIYLTKWSVGAVSIILSWVISFTITAILILFIDIPVLYFTEFYLYLLGALLLLYSVTFSAGAFTGNPLAQGLVAFTVSVFPILVFGLTLIQIGILFYPEVNIDRSFESAVYNLSPISYLFFTYGHFPVKSLLLPFIISLLFFSIGYYAFQKHPFERNGSFFVWRWMERPAQVIVIVLGILGFSTLGYMSSSQEDMVGYIIGAAIGAGIGFIISYFAIYKKQK</sequence>
<keyword evidence="3" id="KW-1185">Reference proteome</keyword>
<evidence type="ECO:0000256" key="1">
    <source>
        <dbReference type="SAM" id="Phobius"/>
    </source>
</evidence>
<keyword evidence="1" id="KW-1133">Transmembrane helix</keyword>
<dbReference type="Pfam" id="PF12730">
    <property type="entry name" value="ABC2_membrane_4"/>
    <property type="match status" value="1"/>
</dbReference>
<evidence type="ECO:0000313" key="3">
    <source>
        <dbReference type="Proteomes" id="UP001597318"/>
    </source>
</evidence>
<protein>
    <submittedName>
        <fullName evidence="2">ABC transporter permease subunit</fullName>
    </submittedName>
</protein>
<proteinExistence type="predicted"/>
<feature type="transmembrane region" description="Helical" evidence="1">
    <location>
        <begin position="15"/>
        <end position="37"/>
    </location>
</feature>
<feature type="transmembrane region" description="Helical" evidence="1">
    <location>
        <begin position="58"/>
        <end position="78"/>
    </location>
</feature>
<dbReference type="InterPro" id="IPR023264">
    <property type="entry name" value="ABC_transptr_acetoin_YtrC/YtrD"/>
</dbReference>
<feature type="transmembrane region" description="Helical" evidence="1">
    <location>
        <begin position="138"/>
        <end position="159"/>
    </location>
</feature>
<feature type="transmembrane region" description="Helical" evidence="1">
    <location>
        <begin position="228"/>
        <end position="245"/>
    </location>
</feature>
<feature type="transmembrane region" description="Helical" evidence="1">
    <location>
        <begin position="291"/>
        <end position="313"/>
    </location>
</feature>
<dbReference type="PRINTS" id="PR02026">
    <property type="entry name" value="YTRCYTRDABC"/>
</dbReference>
<organism evidence="2 3">
    <name type="scientific">Metabacillus endolithicus</name>
    <dbReference type="NCBI Taxonomy" id="1535204"/>
    <lineage>
        <taxon>Bacteria</taxon>
        <taxon>Bacillati</taxon>
        <taxon>Bacillota</taxon>
        <taxon>Bacilli</taxon>
        <taxon>Bacillales</taxon>
        <taxon>Bacillaceae</taxon>
        <taxon>Metabacillus</taxon>
    </lineage>
</organism>